<organism evidence="1 2">
    <name type="scientific">Shewanella corallii</name>
    <dbReference type="NCBI Taxonomy" id="560080"/>
    <lineage>
        <taxon>Bacteria</taxon>
        <taxon>Pseudomonadati</taxon>
        <taxon>Pseudomonadota</taxon>
        <taxon>Gammaproteobacteria</taxon>
        <taxon>Alteromonadales</taxon>
        <taxon>Shewanellaceae</taxon>
        <taxon>Shewanella</taxon>
    </lineage>
</organism>
<evidence type="ECO:0000313" key="2">
    <source>
        <dbReference type="Proteomes" id="UP001202831"/>
    </source>
</evidence>
<keyword evidence="2" id="KW-1185">Reference proteome</keyword>
<dbReference type="Proteomes" id="UP001202831">
    <property type="component" value="Unassembled WGS sequence"/>
</dbReference>
<name>A0ABT0N2K0_9GAMM</name>
<reference evidence="1 2" key="1">
    <citation type="submission" date="2022-01" db="EMBL/GenBank/DDBJ databases">
        <title>Whole genome-based taxonomy of the Shewanellaceae.</title>
        <authorList>
            <person name="Martin-Rodriguez A.J."/>
        </authorList>
    </citation>
    <scope>NUCLEOTIDE SEQUENCE [LARGE SCALE GENOMIC DNA]</scope>
    <source>
        <strain evidence="1 2">DSM 21332</strain>
    </source>
</reference>
<dbReference type="EMBL" id="JAKIKT010000001">
    <property type="protein sequence ID" value="MCL2912663.1"/>
    <property type="molecule type" value="Genomic_DNA"/>
</dbReference>
<protein>
    <submittedName>
        <fullName evidence="1">Zinc-ribbon domain-containing protein</fullName>
    </submittedName>
</protein>
<sequence>MLFIIGMDKQHEHLMPLLETHCHRCNEVTQWHLWKEIEKASLLFIPVWRFTPDYLLVCEQCHDPVKLPREFGKALLEVDNHNDANQAELEALIDKEQHRSRIRP</sequence>
<dbReference type="RefSeq" id="WP_249247482.1">
    <property type="nucleotide sequence ID" value="NZ_JAKIKT010000001.1"/>
</dbReference>
<evidence type="ECO:0000313" key="1">
    <source>
        <dbReference type="EMBL" id="MCL2912663.1"/>
    </source>
</evidence>
<gene>
    <name evidence="1" type="ORF">L2725_02520</name>
</gene>
<comment type="caution">
    <text evidence="1">The sequence shown here is derived from an EMBL/GenBank/DDBJ whole genome shotgun (WGS) entry which is preliminary data.</text>
</comment>
<proteinExistence type="predicted"/>
<accession>A0ABT0N2K0</accession>